<accession>A0AAD9DJL0</accession>
<feature type="compositionally biased region" description="Polar residues" evidence="1">
    <location>
        <begin position="1"/>
        <end position="11"/>
    </location>
</feature>
<dbReference type="EMBL" id="JATAAI010000002">
    <property type="protein sequence ID" value="KAK1747868.1"/>
    <property type="molecule type" value="Genomic_DNA"/>
</dbReference>
<feature type="compositionally biased region" description="Basic and acidic residues" evidence="1">
    <location>
        <begin position="690"/>
        <end position="702"/>
    </location>
</feature>
<feature type="compositionally biased region" description="Basic residues" evidence="1">
    <location>
        <begin position="351"/>
        <end position="365"/>
    </location>
</feature>
<name>A0AAD9DJL0_9STRA</name>
<feature type="region of interest" description="Disordered" evidence="1">
    <location>
        <begin position="447"/>
        <end position="499"/>
    </location>
</feature>
<proteinExistence type="predicted"/>
<evidence type="ECO:0000256" key="1">
    <source>
        <dbReference type="SAM" id="MobiDB-lite"/>
    </source>
</evidence>
<feature type="compositionally biased region" description="Polar residues" evidence="1">
    <location>
        <begin position="296"/>
        <end position="316"/>
    </location>
</feature>
<sequence length="782" mass="86397">MFKWSSANNSKSSRDREDGVGTFSDEGSYHSILKKASYSTGNTKGKKKKKKKVDRSVTWSKEFQTYEERCPQSFDTDYDDDDDYSYNRDDTFDDEEESLISGYLSEHAGDTNTKKKAGALYDASLIETMDNYYSGIGKAASEEGSIVSYDGMRDVSRHHRQREIDGNIGNLGLVLPSLDGFLNVLGVTTNSADDATYISDATSYSSSGSLSSEETEYTAERKANKSRRTKSTATTKSRDKAGKDILSSPTEKKVKDTRSAPTEKKVKDTQSAPTEKKVKKKKAKSTAELNVAIQKLETNSSESTDSGIEVSHSSAQDVSLKFSCSDDVIKPLISNELLESGNKSGETVNKSSKKKKNIFGLKNKRKGADKPEVDKLKSLEESTKNSVTTKVSPTPDVSDIEVQSLVEAALAQQQINDGSVERIKVEAAKRLKASAAAGVEVIPRAQIPPQIPGGTINQAEAADLKQSFSASTDGGSETSEIKGKVKSTKKKSLKNKLSFRRNKSTFSGRELAFAYAQQQMAPLEVAVEEQEELYVGSSDEVVSVGGEEQKVLSAHSETKSNQQGASFVQEPTRNYHPTLGISEAMSYETANTAKVDRYKVPRKKLDAPKMVKKETAPLKKKQEPSAPRPCKEVKRPKEVKKPEKKVKVDQPTTEKKKKETAPMMKKEKPSTPKVVKEVKRPQEKPSTPKVAKEVKRPQEKAIVDLPETALKKTEPSPKRVKEPTEKFKFDLPLPKQRLYDNILAAESFDSVSTTEDILSELQEIEEAAMLMYQSMVTEGEYE</sequence>
<feature type="compositionally biased region" description="Basic and acidic residues" evidence="1">
    <location>
        <begin position="366"/>
        <end position="383"/>
    </location>
</feature>
<reference evidence="2" key="1">
    <citation type="submission" date="2023-06" db="EMBL/GenBank/DDBJ databases">
        <title>Survivors Of The Sea: Transcriptome response of Skeletonema marinoi to long-term dormancy.</title>
        <authorList>
            <person name="Pinder M.I.M."/>
            <person name="Kourtchenko O."/>
            <person name="Robertson E.K."/>
            <person name="Larsson T."/>
            <person name="Maumus F."/>
            <person name="Osuna-Cruz C.M."/>
            <person name="Vancaester E."/>
            <person name="Stenow R."/>
            <person name="Vandepoele K."/>
            <person name="Ploug H."/>
            <person name="Bruchert V."/>
            <person name="Godhe A."/>
            <person name="Topel M."/>
        </authorList>
    </citation>
    <scope>NUCLEOTIDE SEQUENCE</scope>
    <source>
        <strain evidence="2">R05AC</strain>
    </source>
</reference>
<protein>
    <submittedName>
        <fullName evidence="2">Uncharacterized protein</fullName>
    </submittedName>
</protein>
<feature type="compositionally biased region" description="Basic and acidic residues" evidence="1">
    <location>
        <begin position="709"/>
        <end position="727"/>
    </location>
</feature>
<feature type="compositionally biased region" description="Polar residues" evidence="1">
    <location>
        <begin position="559"/>
        <end position="572"/>
    </location>
</feature>
<gene>
    <name evidence="2" type="ORF">QTG54_001831</name>
</gene>
<feature type="region of interest" description="Disordered" evidence="1">
    <location>
        <begin position="1"/>
        <end position="26"/>
    </location>
</feature>
<evidence type="ECO:0000313" key="3">
    <source>
        <dbReference type="Proteomes" id="UP001224775"/>
    </source>
</evidence>
<keyword evidence="3" id="KW-1185">Reference proteome</keyword>
<dbReference type="Proteomes" id="UP001224775">
    <property type="component" value="Unassembled WGS sequence"/>
</dbReference>
<feature type="compositionally biased region" description="Polar residues" evidence="1">
    <location>
        <begin position="466"/>
        <end position="478"/>
    </location>
</feature>
<feature type="compositionally biased region" description="Basic residues" evidence="1">
    <location>
        <begin position="484"/>
        <end position="499"/>
    </location>
</feature>
<feature type="region of interest" description="Disordered" evidence="1">
    <location>
        <begin position="202"/>
        <end position="316"/>
    </location>
</feature>
<feature type="region of interest" description="Disordered" evidence="1">
    <location>
        <begin position="339"/>
        <end position="395"/>
    </location>
</feature>
<feature type="compositionally biased region" description="Low complexity" evidence="1">
    <location>
        <begin position="202"/>
        <end position="212"/>
    </location>
</feature>
<evidence type="ECO:0000313" key="2">
    <source>
        <dbReference type="EMBL" id="KAK1747868.1"/>
    </source>
</evidence>
<feature type="region of interest" description="Disordered" evidence="1">
    <location>
        <begin position="549"/>
        <end position="727"/>
    </location>
</feature>
<feature type="compositionally biased region" description="Basic and acidic residues" evidence="1">
    <location>
        <begin position="250"/>
        <end position="268"/>
    </location>
</feature>
<organism evidence="2 3">
    <name type="scientific">Skeletonema marinoi</name>
    <dbReference type="NCBI Taxonomy" id="267567"/>
    <lineage>
        <taxon>Eukaryota</taxon>
        <taxon>Sar</taxon>
        <taxon>Stramenopiles</taxon>
        <taxon>Ochrophyta</taxon>
        <taxon>Bacillariophyta</taxon>
        <taxon>Coscinodiscophyceae</taxon>
        <taxon>Thalassiosirophycidae</taxon>
        <taxon>Thalassiosirales</taxon>
        <taxon>Skeletonemataceae</taxon>
        <taxon>Skeletonema</taxon>
        <taxon>Skeletonema marinoi-dohrnii complex</taxon>
    </lineage>
</organism>
<feature type="compositionally biased region" description="Basic and acidic residues" evidence="1">
    <location>
        <begin position="594"/>
        <end position="683"/>
    </location>
</feature>
<comment type="caution">
    <text evidence="2">The sequence shown here is derived from an EMBL/GenBank/DDBJ whole genome shotgun (WGS) entry which is preliminary data.</text>
</comment>
<dbReference type="AlphaFoldDB" id="A0AAD9DJL0"/>